<dbReference type="PATRIC" id="fig|443610.3.peg.4007"/>
<dbReference type="OrthoDB" id="7597216at2"/>
<dbReference type="InterPro" id="IPR021146">
    <property type="entry name" value="Phage_gp6-like_head-tail"/>
</dbReference>
<accession>A0A0F5FUE8</accession>
<dbReference type="CDD" id="cd08054">
    <property type="entry name" value="gp6"/>
    <property type="match status" value="1"/>
</dbReference>
<gene>
    <name evidence="1" type="ORF">VE25_07215</name>
</gene>
<dbReference type="NCBIfam" id="TIGR02215">
    <property type="entry name" value="phage_chp_gp8"/>
    <property type="match status" value="1"/>
</dbReference>
<name>A0A0F5FUE8_9HYPH</name>
<dbReference type="RefSeq" id="WP_046107937.1">
    <property type="nucleotide sequence ID" value="NZ_JZEX01000079.1"/>
</dbReference>
<dbReference type="Pfam" id="PF05135">
    <property type="entry name" value="Phage_connect_1"/>
    <property type="match status" value="1"/>
</dbReference>
<dbReference type="AlphaFoldDB" id="A0A0F5FUE8"/>
<dbReference type="EMBL" id="JZEX01000079">
    <property type="protein sequence ID" value="KKB12458.1"/>
    <property type="molecule type" value="Genomic_DNA"/>
</dbReference>
<evidence type="ECO:0000313" key="1">
    <source>
        <dbReference type="EMBL" id="KKB12458.1"/>
    </source>
</evidence>
<organism evidence="1 2">
    <name type="scientific">Devosia geojensis</name>
    <dbReference type="NCBI Taxonomy" id="443610"/>
    <lineage>
        <taxon>Bacteria</taxon>
        <taxon>Pseudomonadati</taxon>
        <taxon>Pseudomonadota</taxon>
        <taxon>Alphaproteobacteria</taxon>
        <taxon>Hyphomicrobiales</taxon>
        <taxon>Devosiaceae</taxon>
        <taxon>Devosia</taxon>
    </lineage>
</organism>
<protein>
    <recommendedName>
        <fullName evidence="3">PhiE125 gp8 family phage protein</fullName>
    </recommendedName>
</protein>
<evidence type="ECO:0008006" key="3">
    <source>
        <dbReference type="Google" id="ProtNLM"/>
    </source>
</evidence>
<dbReference type="Gene3D" id="1.10.3230.30">
    <property type="entry name" value="Phage gp6-like head-tail connector protein"/>
    <property type="match status" value="1"/>
</dbReference>
<keyword evidence="2" id="KW-1185">Reference proteome</keyword>
<comment type="caution">
    <text evidence="1">The sequence shown here is derived from an EMBL/GenBank/DDBJ whole genome shotgun (WGS) entry which is preliminary data.</text>
</comment>
<proteinExistence type="predicted"/>
<sequence length="188" mass="20159">MTSYLLAGPAAEPVSLAEAKVFLKVDDAAEDALIATLITAARLHVEGVTGKALMHQTWRMVRDGWPKDRTVKLPVTPFASLVAVTAYDEAGTGHAVPLAQFMSAPDRLLLPATLAGLPLMRDRQGIEIDYVAGFGSEPGDVPVDIRQALLTLMAHWHEHRDAVIVAGSGTVVPTGFDRLIAPHRRVAL</sequence>
<dbReference type="InterPro" id="IPR011738">
    <property type="entry name" value="Phage_CHP"/>
</dbReference>
<evidence type="ECO:0000313" key="2">
    <source>
        <dbReference type="Proteomes" id="UP000033632"/>
    </source>
</evidence>
<dbReference type="Proteomes" id="UP000033632">
    <property type="component" value="Unassembled WGS sequence"/>
</dbReference>
<reference evidence="1 2" key="1">
    <citation type="submission" date="2015-03" db="EMBL/GenBank/DDBJ databases">
        <authorList>
            <person name="Hassan Y.I."/>
            <person name="Lepp D."/>
            <person name="Li X.-Z."/>
            <person name="Zhou T."/>
        </authorList>
    </citation>
    <scope>NUCLEOTIDE SEQUENCE [LARGE SCALE GENOMIC DNA]</scope>
    <source>
        <strain evidence="1 2">BD-c194</strain>
    </source>
</reference>
<dbReference type="STRING" id="443610.VE25_07215"/>